<dbReference type="GO" id="GO:0000976">
    <property type="term" value="F:transcription cis-regulatory region binding"/>
    <property type="evidence" value="ECO:0007669"/>
    <property type="project" value="TreeGrafter"/>
</dbReference>
<name>A0A1T5LKQ5_9MICO</name>
<dbReference type="STRING" id="526729.SAMN04324258_3606"/>
<feature type="domain" description="HTH tetR-type" evidence="4">
    <location>
        <begin position="66"/>
        <end position="126"/>
    </location>
</feature>
<organism evidence="5 6">
    <name type="scientific">Krasilnikoviella flava</name>
    <dbReference type="NCBI Taxonomy" id="526729"/>
    <lineage>
        <taxon>Bacteria</taxon>
        <taxon>Bacillati</taxon>
        <taxon>Actinomycetota</taxon>
        <taxon>Actinomycetes</taxon>
        <taxon>Micrococcales</taxon>
        <taxon>Promicromonosporaceae</taxon>
        <taxon>Krasilnikoviella</taxon>
    </lineage>
</organism>
<dbReference type="InterPro" id="IPR050109">
    <property type="entry name" value="HTH-type_TetR-like_transc_reg"/>
</dbReference>
<dbReference type="PROSITE" id="PS50977">
    <property type="entry name" value="HTH_TETR_2"/>
    <property type="match status" value="1"/>
</dbReference>
<sequence>MQGFDTALYPMHERIRYVSVLARVGPAGRGARTGPVPAASRGGPLTTESATPDEATVVSGRSPRRERTRERLLDAAFEVFAQVGVQAASIEAVCEAAGFTRGAFYSNFASKEELFLALTEREARGHLGALEHAVTTVDPAALQTPEGFRATVREVIASVLPDQAAKASWCVMELEFELLALRDPQVAQRYVDQQHQLREEMIAALNRVMAALGLRFAIDERVAIDLLLGAHEAGQRAAMLPAAGTRRDASAMLEVLVDLIVTPA</sequence>
<feature type="region of interest" description="Disordered" evidence="3">
    <location>
        <begin position="28"/>
        <end position="65"/>
    </location>
</feature>
<dbReference type="EMBL" id="FUZQ01000006">
    <property type="protein sequence ID" value="SKC76536.1"/>
    <property type="molecule type" value="Genomic_DNA"/>
</dbReference>
<dbReference type="PANTHER" id="PTHR30055:SF241">
    <property type="entry name" value="TRANSCRIPTIONAL REGULATORY PROTEIN"/>
    <property type="match status" value="1"/>
</dbReference>
<dbReference type="GO" id="GO:0003700">
    <property type="term" value="F:DNA-binding transcription factor activity"/>
    <property type="evidence" value="ECO:0007669"/>
    <property type="project" value="TreeGrafter"/>
</dbReference>
<dbReference type="PANTHER" id="PTHR30055">
    <property type="entry name" value="HTH-TYPE TRANSCRIPTIONAL REGULATOR RUTR"/>
    <property type="match status" value="1"/>
</dbReference>
<evidence type="ECO:0000313" key="5">
    <source>
        <dbReference type="EMBL" id="SKC76536.1"/>
    </source>
</evidence>
<evidence type="ECO:0000256" key="1">
    <source>
        <dbReference type="ARBA" id="ARBA00023125"/>
    </source>
</evidence>
<reference evidence="5 6" key="1">
    <citation type="submission" date="2017-02" db="EMBL/GenBank/DDBJ databases">
        <authorList>
            <person name="Peterson S.W."/>
        </authorList>
    </citation>
    <scope>NUCLEOTIDE SEQUENCE [LARGE SCALE GENOMIC DNA]</scope>
    <source>
        <strain evidence="5 6">DSM 21481</strain>
    </source>
</reference>
<keyword evidence="6" id="KW-1185">Reference proteome</keyword>
<dbReference type="AlphaFoldDB" id="A0A1T5LKQ5"/>
<proteinExistence type="predicted"/>
<evidence type="ECO:0000256" key="3">
    <source>
        <dbReference type="SAM" id="MobiDB-lite"/>
    </source>
</evidence>
<feature type="DNA-binding region" description="H-T-H motif" evidence="2">
    <location>
        <begin position="89"/>
        <end position="108"/>
    </location>
</feature>
<dbReference type="Proteomes" id="UP000189777">
    <property type="component" value="Unassembled WGS sequence"/>
</dbReference>
<keyword evidence="1 2" id="KW-0238">DNA-binding</keyword>
<gene>
    <name evidence="5" type="ORF">SAMN04324258_3606</name>
</gene>
<dbReference type="InterPro" id="IPR009057">
    <property type="entry name" value="Homeodomain-like_sf"/>
</dbReference>
<dbReference type="Pfam" id="PF00440">
    <property type="entry name" value="TetR_N"/>
    <property type="match status" value="1"/>
</dbReference>
<accession>A0A1T5LKQ5</accession>
<evidence type="ECO:0000259" key="4">
    <source>
        <dbReference type="PROSITE" id="PS50977"/>
    </source>
</evidence>
<evidence type="ECO:0000313" key="6">
    <source>
        <dbReference type="Proteomes" id="UP000189777"/>
    </source>
</evidence>
<dbReference type="Gene3D" id="1.10.357.10">
    <property type="entry name" value="Tetracycline Repressor, domain 2"/>
    <property type="match status" value="1"/>
</dbReference>
<dbReference type="SUPFAM" id="SSF46689">
    <property type="entry name" value="Homeodomain-like"/>
    <property type="match status" value="1"/>
</dbReference>
<dbReference type="PRINTS" id="PR00455">
    <property type="entry name" value="HTHTETR"/>
</dbReference>
<evidence type="ECO:0000256" key="2">
    <source>
        <dbReference type="PROSITE-ProRule" id="PRU00335"/>
    </source>
</evidence>
<dbReference type="InterPro" id="IPR001647">
    <property type="entry name" value="HTH_TetR"/>
</dbReference>
<protein>
    <submittedName>
        <fullName evidence="5">Transcriptional regulator, TetR family</fullName>
    </submittedName>
</protein>